<evidence type="ECO:0000256" key="1">
    <source>
        <dbReference type="SAM" id="Phobius"/>
    </source>
</evidence>
<dbReference type="EMBL" id="JAEQND010000019">
    <property type="protein sequence ID" value="MBL0428513.1"/>
    <property type="molecule type" value="Genomic_DNA"/>
</dbReference>
<protein>
    <submittedName>
        <fullName evidence="3">Fatty acid desaturase</fullName>
    </submittedName>
</protein>
<evidence type="ECO:0000259" key="2">
    <source>
        <dbReference type="Pfam" id="PF00487"/>
    </source>
</evidence>
<feature type="transmembrane region" description="Helical" evidence="1">
    <location>
        <begin position="238"/>
        <end position="257"/>
    </location>
</feature>
<dbReference type="Proteomes" id="UP000622707">
    <property type="component" value="Unassembled WGS sequence"/>
</dbReference>
<proteinExistence type="predicted"/>
<keyword evidence="1" id="KW-1133">Transmembrane helix</keyword>
<comment type="caution">
    <text evidence="3">The sequence shown here is derived from an EMBL/GenBank/DDBJ whole genome shotgun (WGS) entry which is preliminary data.</text>
</comment>
<evidence type="ECO:0000313" key="4">
    <source>
        <dbReference type="Proteomes" id="UP000622707"/>
    </source>
</evidence>
<dbReference type="Pfam" id="PF00487">
    <property type="entry name" value="FA_desaturase"/>
    <property type="match status" value="1"/>
</dbReference>
<dbReference type="RefSeq" id="WP_201693158.1">
    <property type="nucleotide sequence ID" value="NZ_JAEQND010000019.1"/>
</dbReference>
<dbReference type="InterPro" id="IPR012171">
    <property type="entry name" value="Fatty_acid_desaturase"/>
</dbReference>
<accession>A0ABS1JW22</accession>
<keyword evidence="4" id="KW-1185">Reference proteome</keyword>
<keyword evidence="1" id="KW-0472">Membrane</keyword>
<gene>
    <name evidence="3" type="ORF">JI746_25635</name>
</gene>
<feature type="transmembrane region" description="Helical" evidence="1">
    <location>
        <begin position="68"/>
        <end position="85"/>
    </location>
</feature>
<dbReference type="InterPro" id="IPR005804">
    <property type="entry name" value="FA_desaturase_dom"/>
</dbReference>
<feature type="transmembrane region" description="Helical" evidence="1">
    <location>
        <begin position="106"/>
        <end position="122"/>
    </location>
</feature>
<keyword evidence="1" id="KW-0812">Transmembrane</keyword>
<feature type="transmembrane region" description="Helical" evidence="1">
    <location>
        <begin position="162"/>
        <end position="182"/>
    </location>
</feature>
<reference evidence="3 4" key="1">
    <citation type="journal article" date="2017" name="Int. J. Syst. Evol. Microbiol.">
        <title>Ramlibacter alkalitolerans sp. nov., alkali-tolerant bacterium isolated from soil of ginseng.</title>
        <authorList>
            <person name="Lee D.H."/>
            <person name="Cha C.J."/>
        </authorList>
    </citation>
    <scope>NUCLEOTIDE SEQUENCE [LARGE SCALE GENOMIC DNA]</scope>
    <source>
        <strain evidence="3 4">KACC 19305</strain>
    </source>
</reference>
<name>A0ABS1JW22_9BURK</name>
<sequence length="372" mass="41997">MDATSLPGHYGTARASFGAKDFGWRDQAHGLVADLFERSPAIYWTDFLLSSLTGWALTAVYFRAQPFSALQVAAFLLASLLFFRAGTFIHEIVHMPRDQMVGFKRAWNLLLGIPFLMPWVMYSNHVEHHNHRRFGTPGDGEYLPLGASPTTEIFKYLAQAPLLPLFMLLRFGVLGPLSWFHAKLRHWVLTRASAAVSNPYYSEPFPKRLAGHLQLMEVLCLLYLLTLGLLVWRDVITLSQVGMGYLLLAFTLGLNWVRNLAAHRYVNDGTQMDHASQVAESINITGQTWLTVALFPVGLRYHALHHLFPALPYHNLDEAHRRLMQHLPADGSYRATNRDSFFAAVGELWRSARATAPEASAMRAWLPRSGRS</sequence>
<dbReference type="PANTHER" id="PTHR19353">
    <property type="entry name" value="FATTY ACID DESATURASE 2"/>
    <property type="match status" value="1"/>
</dbReference>
<dbReference type="PANTHER" id="PTHR19353:SF19">
    <property type="entry name" value="DELTA(5) FATTY ACID DESATURASE C-RELATED"/>
    <property type="match status" value="1"/>
</dbReference>
<feature type="transmembrane region" description="Helical" evidence="1">
    <location>
        <begin position="215"/>
        <end position="232"/>
    </location>
</feature>
<feature type="domain" description="Fatty acid desaturase" evidence="2">
    <location>
        <begin position="72"/>
        <end position="332"/>
    </location>
</feature>
<organism evidence="3 4">
    <name type="scientific">Ramlibacter alkalitolerans</name>
    <dbReference type="NCBI Taxonomy" id="2039631"/>
    <lineage>
        <taxon>Bacteria</taxon>
        <taxon>Pseudomonadati</taxon>
        <taxon>Pseudomonadota</taxon>
        <taxon>Betaproteobacteria</taxon>
        <taxon>Burkholderiales</taxon>
        <taxon>Comamonadaceae</taxon>
        <taxon>Ramlibacter</taxon>
    </lineage>
</organism>
<evidence type="ECO:0000313" key="3">
    <source>
        <dbReference type="EMBL" id="MBL0428513.1"/>
    </source>
</evidence>